<accession>A0AAU8J5Z2</accession>
<name>A0AAU8J5Z2_9CYAN</name>
<dbReference type="EMBL" id="CP159837">
    <property type="protein sequence ID" value="XCM34548.1"/>
    <property type="molecule type" value="Genomic_DNA"/>
</dbReference>
<sequence length="254" mass="29473">MGYNPGIPIFALIRAFMDNASLCQLIREALHSPEKAEALGLAIDYLPEVKRRLNQGWLPYYDEALPITERDVKRNINRFPQRYSLNLETVNCQNPSEAAKVRECFINWVMMILKTDCKDVKRGRKSKTVSTSETIGGNEDLTIEDTIADDLTLTGISRLLQKERHSLAGKIRRYIEEDPEMKLRNCHPRNNANLDCQLLSRKLLFEEPPLNPRQVAKELTTPEKTIPEQTVYDRWRNYCLPLLRRIARELGYEN</sequence>
<dbReference type="AlphaFoldDB" id="A0AAU8J5Z2"/>
<organism evidence="1">
    <name type="scientific">Planktothricoides raciborskii GIHE-MW2</name>
    <dbReference type="NCBI Taxonomy" id="2792601"/>
    <lineage>
        <taxon>Bacteria</taxon>
        <taxon>Bacillati</taxon>
        <taxon>Cyanobacteriota</taxon>
        <taxon>Cyanophyceae</taxon>
        <taxon>Oscillatoriophycideae</taxon>
        <taxon>Oscillatoriales</taxon>
        <taxon>Oscillatoriaceae</taxon>
        <taxon>Planktothricoides</taxon>
    </lineage>
</organism>
<reference evidence="1" key="1">
    <citation type="submission" date="2024-07" db="EMBL/GenBank/DDBJ databases">
        <authorList>
            <person name="Kim Y.J."/>
            <person name="Jeong J.Y."/>
        </authorList>
    </citation>
    <scope>NUCLEOTIDE SEQUENCE</scope>
    <source>
        <strain evidence="1">GIHE-MW2</strain>
    </source>
</reference>
<gene>
    <name evidence="1" type="ORF">ABWT76_003154</name>
</gene>
<proteinExistence type="predicted"/>
<evidence type="ECO:0000313" key="1">
    <source>
        <dbReference type="EMBL" id="XCM34548.1"/>
    </source>
</evidence>
<protein>
    <submittedName>
        <fullName evidence="1">Uncharacterized protein</fullName>
    </submittedName>
</protein>
<dbReference type="RefSeq" id="WP_354634607.1">
    <property type="nucleotide sequence ID" value="NZ_CP159837.1"/>
</dbReference>